<evidence type="ECO:0000313" key="2">
    <source>
        <dbReference type="EMBL" id="OEL22881.1"/>
    </source>
</evidence>
<dbReference type="AlphaFoldDB" id="A0A1E5VCP1"/>
<keyword evidence="1" id="KW-0812">Transmembrane</keyword>
<keyword evidence="1" id="KW-1133">Transmembrane helix</keyword>
<evidence type="ECO:0000256" key="1">
    <source>
        <dbReference type="SAM" id="Phobius"/>
    </source>
</evidence>
<protein>
    <submittedName>
        <fullName evidence="2">Uncharacterized protein</fullName>
    </submittedName>
</protein>
<dbReference type="STRING" id="888268.A0A1E5VCP1"/>
<dbReference type="InterPro" id="IPR004158">
    <property type="entry name" value="DUF247_pln"/>
</dbReference>
<dbReference type="PANTHER" id="PTHR31170">
    <property type="entry name" value="BNAC04G53230D PROTEIN"/>
    <property type="match status" value="1"/>
</dbReference>
<proteinExistence type="predicted"/>
<sequence length="419" mass="46433">MSWVLDVEQRHCIYRVPACIKDANPKAYRPQVVSLGPFHHGDAKLLSMEGHKRRALGYLLRRSGRTLEEFRVAMQDVAEQLESVYLDLGDEWRGGEGGGGERFLEMLIVDGCFLLELLRAAGVDGSNGAGDYAPNDPVFSSHGVLYMAPFIRRDMLMLENQLPLLLLQRLVAVMTATPPSNEAINGMVLRFLSPSSRVPPASDELGFHPLAVYHGSLVHGPYRVSRDVPDTGGTEIIRPAVELHGAGVRFKKSWTNSLRDIRFRRGVLSVPALSVDDSTEYALLNMMAFERLHAGAGNDVAAYVFLMNKVLDSARDVALLGSMGIIQNAAGSDKAVAKLFERMSRDMVLDPSGTALDAVHRQVNAYCRRPWSVCGGGARHSRSDSYFRIPWALLAAVLLIMVFVQTIYTVLQFYMLRQR</sequence>
<keyword evidence="3" id="KW-1185">Reference proteome</keyword>
<keyword evidence="1" id="KW-0472">Membrane</keyword>
<dbReference type="OrthoDB" id="1846188at2759"/>
<reference evidence="2 3" key="1">
    <citation type="submission" date="2016-09" db="EMBL/GenBank/DDBJ databases">
        <title>The draft genome of Dichanthelium oligosanthes: A C3 panicoid grass species.</title>
        <authorList>
            <person name="Studer A.J."/>
            <person name="Schnable J.C."/>
            <person name="Brutnell T.P."/>
        </authorList>
    </citation>
    <scope>NUCLEOTIDE SEQUENCE [LARGE SCALE GENOMIC DNA]</scope>
    <source>
        <strain evidence="3">cv. Kellogg 1175</strain>
        <tissue evidence="2">Leaf</tissue>
    </source>
</reference>
<name>A0A1E5VCP1_9POAL</name>
<gene>
    <name evidence="2" type="ORF">BAE44_0016101</name>
</gene>
<organism evidence="2 3">
    <name type="scientific">Dichanthelium oligosanthes</name>
    <dbReference type="NCBI Taxonomy" id="888268"/>
    <lineage>
        <taxon>Eukaryota</taxon>
        <taxon>Viridiplantae</taxon>
        <taxon>Streptophyta</taxon>
        <taxon>Embryophyta</taxon>
        <taxon>Tracheophyta</taxon>
        <taxon>Spermatophyta</taxon>
        <taxon>Magnoliopsida</taxon>
        <taxon>Liliopsida</taxon>
        <taxon>Poales</taxon>
        <taxon>Poaceae</taxon>
        <taxon>PACMAD clade</taxon>
        <taxon>Panicoideae</taxon>
        <taxon>Panicodae</taxon>
        <taxon>Paniceae</taxon>
        <taxon>Dichantheliinae</taxon>
        <taxon>Dichanthelium</taxon>
    </lineage>
</organism>
<feature type="transmembrane region" description="Helical" evidence="1">
    <location>
        <begin position="389"/>
        <end position="411"/>
    </location>
</feature>
<comment type="caution">
    <text evidence="2">The sequence shown here is derived from an EMBL/GenBank/DDBJ whole genome shotgun (WGS) entry which is preliminary data.</text>
</comment>
<accession>A0A1E5VCP1</accession>
<dbReference type="EMBL" id="LWDX02044261">
    <property type="protein sequence ID" value="OEL22881.1"/>
    <property type="molecule type" value="Genomic_DNA"/>
</dbReference>
<dbReference type="Pfam" id="PF03140">
    <property type="entry name" value="DUF247"/>
    <property type="match status" value="1"/>
</dbReference>
<dbReference type="Proteomes" id="UP000095767">
    <property type="component" value="Unassembled WGS sequence"/>
</dbReference>
<evidence type="ECO:0000313" key="3">
    <source>
        <dbReference type="Proteomes" id="UP000095767"/>
    </source>
</evidence>
<dbReference type="PANTHER" id="PTHR31170:SF18">
    <property type="entry name" value="(WILD MALAYSIAN BANANA) HYPOTHETICAL PROTEIN"/>
    <property type="match status" value="1"/>
</dbReference>